<dbReference type="InterPro" id="IPR001356">
    <property type="entry name" value="HD"/>
</dbReference>
<dbReference type="InterPro" id="IPR050394">
    <property type="entry name" value="Homeobox_NK-like"/>
</dbReference>
<dbReference type="PRINTS" id="PR00024">
    <property type="entry name" value="HOMEOBOX"/>
</dbReference>
<keyword evidence="10" id="KW-1185">Reference proteome</keyword>
<comment type="caution">
    <text evidence="9">The sequence shown here is derived from an EMBL/GenBank/DDBJ whole genome shotgun (WGS) entry which is preliminary data.</text>
</comment>
<evidence type="ECO:0000256" key="1">
    <source>
        <dbReference type="ARBA" id="ARBA00004123"/>
    </source>
</evidence>
<keyword evidence="4 5" id="KW-0539">Nucleus</keyword>
<dbReference type="PANTHER" id="PTHR24340">
    <property type="entry name" value="HOMEOBOX PROTEIN NKX"/>
    <property type="match status" value="1"/>
</dbReference>
<dbReference type="InterPro" id="IPR017970">
    <property type="entry name" value="Homeobox_CS"/>
</dbReference>
<dbReference type="SMART" id="SM00389">
    <property type="entry name" value="HOX"/>
    <property type="match status" value="1"/>
</dbReference>
<organism evidence="9 10">
    <name type="scientific">Porites lobata</name>
    <dbReference type="NCBI Taxonomy" id="104759"/>
    <lineage>
        <taxon>Eukaryota</taxon>
        <taxon>Metazoa</taxon>
        <taxon>Cnidaria</taxon>
        <taxon>Anthozoa</taxon>
        <taxon>Hexacorallia</taxon>
        <taxon>Scleractinia</taxon>
        <taxon>Fungiina</taxon>
        <taxon>Poritidae</taxon>
        <taxon>Porites</taxon>
    </lineage>
</organism>
<evidence type="ECO:0000256" key="7">
    <source>
        <dbReference type="SAM" id="MobiDB-lite"/>
    </source>
</evidence>
<evidence type="ECO:0000256" key="5">
    <source>
        <dbReference type="PROSITE-ProRule" id="PRU00108"/>
    </source>
</evidence>
<dbReference type="PROSITE" id="PS50071">
    <property type="entry name" value="HOMEOBOX_2"/>
    <property type="match status" value="1"/>
</dbReference>
<feature type="domain" description="Homeobox" evidence="8">
    <location>
        <begin position="79"/>
        <end position="139"/>
    </location>
</feature>
<comment type="subcellular location">
    <subcellularLocation>
        <location evidence="1 5 6">Nucleus</location>
    </subcellularLocation>
</comment>
<evidence type="ECO:0000313" key="10">
    <source>
        <dbReference type="Proteomes" id="UP001159405"/>
    </source>
</evidence>
<reference evidence="9 10" key="1">
    <citation type="submission" date="2022-05" db="EMBL/GenBank/DDBJ databases">
        <authorList>
            <consortium name="Genoscope - CEA"/>
            <person name="William W."/>
        </authorList>
    </citation>
    <scope>NUCLEOTIDE SEQUENCE [LARGE SCALE GENOMIC DNA]</scope>
</reference>
<accession>A0ABN8RJP4</accession>
<dbReference type="InterPro" id="IPR009057">
    <property type="entry name" value="Homeodomain-like_sf"/>
</dbReference>
<dbReference type="SUPFAM" id="SSF46689">
    <property type="entry name" value="Homeodomain-like"/>
    <property type="match status" value="1"/>
</dbReference>
<dbReference type="PROSITE" id="PS00027">
    <property type="entry name" value="HOMEOBOX_1"/>
    <property type="match status" value="1"/>
</dbReference>
<dbReference type="InterPro" id="IPR020479">
    <property type="entry name" value="HD_metazoa"/>
</dbReference>
<dbReference type="Pfam" id="PF00046">
    <property type="entry name" value="Homeodomain"/>
    <property type="match status" value="1"/>
</dbReference>
<name>A0ABN8RJP4_9CNID</name>
<protein>
    <recommendedName>
        <fullName evidence="8">Homeobox domain-containing protein</fullName>
    </recommendedName>
</protein>
<gene>
    <name evidence="9" type="ORF">PLOB_00020130</name>
</gene>
<dbReference type="EMBL" id="CALNXK010000234">
    <property type="protein sequence ID" value="CAH3178050.1"/>
    <property type="molecule type" value="Genomic_DNA"/>
</dbReference>
<evidence type="ECO:0000256" key="3">
    <source>
        <dbReference type="ARBA" id="ARBA00023155"/>
    </source>
</evidence>
<feature type="region of interest" description="Disordered" evidence="7">
    <location>
        <begin position="40"/>
        <end position="76"/>
    </location>
</feature>
<dbReference type="PANTHER" id="PTHR24340:SF109">
    <property type="entry name" value="BARH LIKE HOMEOBOX 1"/>
    <property type="match status" value="1"/>
</dbReference>
<sequence>MASFTIDSILGSARQISENSSNFLASQKAALDISRKKTEDNLACTSEEENEADNSSNESLDDVGENETGSLRRGNDYINKIRRRRTAFTSNQLKSLEQKFHDKKYLTITERNNLAKGLNLTDTQVKTWFQNRRTKWKKQMAPDFETNWRWEEKNLSAIFNHLRSHFSCCGEVNTHVPPLQVYYNPIPIFQPSKNLQVVYSNMSLYPLSSNNGFCG</sequence>
<dbReference type="CDD" id="cd00086">
    <property type="entry name" value="homeodomain"/>
    <property type="match status" value="1"/>
</dbReference>
<keyword evidence="3 5" id="KW-0371">Homeobox</keyword>
<proteinExistence type="predicted"/>
<evidence type="ECO:0000259" key="8">
    <source>
        <dbReference type="PROSITE" id="PS50071"/>
    </source>
</evidence>
<evidence type="ECO:0000256" key="4">
    <source>
        <dbReference type="ARBA" id="ARBA00023242"/>
    </source>
</evidence>
<evidence type="ECO:0000256" key="6">
    <source>
        <dbReference type="RuleBase" id="RU000682"/>
    </source>
</evidence>
<keyword evidence="2 5" id="KW-0238">DNA-binding</keyword>
<evidence type="ECO:0000256" key="2">
    <source>
        <dbReference type="ARBA" id="ARBA00023125"/>
    </source>
</evidence>
<evidence type="ECO:0000313" key="9">
    <source>
        <dbReference type="EMBL" id="CAH3178050.1"/>
    </source>
</evidence>
<dbReference type="Gene3D" id="1.10.10.60">
    <property type="entry name" value="Homeodomain-like"/>
    <property type="match status" value="1"/>
</dbReference>
<dbReference type="Proteomes" id="UP001159405">
    <property type="component" value="Unassembled WGS sequence"/>
</dbReference>
<feature type="DNA-binding region" description="Homeobox" evidence="5">
    <location>
        <begin position="81"/>
        <end position="140"/>
    </location>
</feature>